<feature type="transmembrane region" description="Helical" evidence="1">
    <location>
        <begin position="89"/>
        <end position="107"/>
    </location>
</feature>
<keyword evidence="1" id="KW-0812">Transmembrane</keyword>
<gene>
    <name evidence="2" type="ORF">S01H4_45718</name>
</gene>
<evidence type="ECO:0000256" key="1">
    <source>
        <dbReference type="SAM" id="Phobius"/>
    </source>
</evidence>
<protein>
    <recommendedName>
        <fullName evidence="3">O-antigen ligase domain-containing protein</fullName>
    </recommendedName>
</protein>
<dbReference type="AlphaFoldDB" id="X1BZR9"/>
<accession>X1BZR9</accession>
<feature type="transmembrane region" description="Helical" evidence="1">
    <location>
        <begin position="51"/>
        <end position="83"/>
    </location>
</feature>
<name>X1BZR9_9ZZZZ</name>
<feature type="transmembrane region" description="Helical" evidence="1">
    <location>
        <begin position="20"/>
        <end position="39"/>
    </location>
</feature>
<dbReference type="EMBL" id="BART01025474">
    <property type="protein sequence ID" value="GAH01346.1"/>
    <property type="molecule type" value="Genomic_DNA"/>
</dbReference>
<organism evidence="2">
    <name type="scientific">marine sediment metagenome</name>
    <dbReference type="NCBI Taxonomy" id="412755"/>
    <lineage>
        <taxon>unclassified sequences</taxon>
        <taxon>metagenomes</taxon>
        <taxon>ecological metagenomes</taxon>
    </lineage>
</organism>
<feature type="non-terminal residue" evidence="2">
    <location>
        <position position="191"/>
    </location>
</feature>
<comment type="caution">
    <text evidence="2">The sequence shown here is derived from an EMBL/GenBank/DDBJ whole genome shotgun (WGS) entry which is preliminary data.</text>
</comment>
<sequence>MVYRPVSRLGFFRADVVFSHSIMYGLFFAMLGPVCAGILRGAKKYKYETLCWVGVGLMGVGVFSSMSSGPILAGLLSILFIAVYRWRKYWKPIVIIIIVMCGSVEIISNRHFYDVLGGFTLNPGTAWYRSKLIDVALFEGGMSGHWLAGYGYNAEPGWKDKIDGRDHTDIVNHYLLILSRYGLVGLLPFLA</sequence>
<evidence type="ECO:0000313" key="2">
    <source>
        <dbReference type="EMBL" id="GAH01346.1"/>
    </source>
</evidence>
<reference evidence="2" key="1">
    <citation type="journal article" date="2014" name="Front. Microbiol.">
        <title>High frequency of phylogenetically diverse reductive dehalogenase-homologous genes in deep subseafloor sedimentary metagenomes.</title>
        <authorList>
            <person name="Kawai M."/>
            <person name="Futagami T."/>
            <person name="Toyoda A."/>
            <person name="Takaki Y."/>
            <person name="Nishi S."/>
            <person name="Hori S."/>
            <person name="Arai W."/>
            <person name="Tsubouchi T."/>
            <person name="Morono Y."/>
            <person name="Uchiyama I."/>
            <person name="Ito T."/>
            <person name="Fujiyama A."/>
            <person name="Inagaki F."/>
            <person name="Takami H."/>
        </authorList>
    </citation>
    <scope>NUCLEOTIDE SEQUENCE</scope>
    <source>
        <strain evidence="2">Expedition CK06-06</strain>
    </source>
</reference>
<keyword evidence="1" id="KW-1133">Transmembrane helix</keyword>
<evidence type="ECO:0008006" key="3">
    <source>
        <dbReference type="Google" id="ProtNLM"/>
    </source>
</evidence>
<proteinExistence type="predicted"/>
<keyword evidence="1" id="KW-0472">Membrane</keyword>